<keyword evidence="2" id="KW-1185">Reference proteome</keyword>
<accession>A0ABQ8JCG1</accession>
<evidence type="ECO:0000313" key="1">
    <source>
        <dbReference type="EMBL" id="KAH9420284.1"/>
    </source>
</evidence>
<evidence type="ECO:0000313" key="2">
    <source>
        <dbReference type="Proteomes" id="UP000887458"/>
    </source>
</evidence>
<dbReference type="EMBL" id="NJHN03000051">
    <property type="protein sequence ID" value="KAH9420284.1"/>
    <property type="molecule type" value="Genomic_DNA"/>
</dbReference>
<dbReference type="Proteomes" id="UP000887458">
    <property type="component" value="Unassembled WGS sequence"/>
</dbReference>
<organism evidence="1 2">
    <name type="scientific">Dermatophagoides pteronyssinus</name>
    <name type="common">European house dust mite</name>
    <dbReference type="NCBI Taxonomy" id="6956"/>
    <lineage>
        <taxon>Eukaryota</taxon>
        <taxon>Metazoa</taxon>
        <taxon>Ecdysozoa</taxon>
        <taxon>Arthropoda</taxon>
        <taxon>Chelicerata</taxon>
        <taxon>Arachnida</taxon>
        <taxon>Acari</taxon>
        <taxon>Acariformes</taxon>
        <taxon>Sarcoptiformes</taxon>
        <taxon>Astigmata</taxon>
        <taxon>Psoroptidia</taxon>
        <taxon>Analgoidea</taxon>
        <taxon>Pyroglyphidae</taxon>
        <taxon>Dermatophagoidinae</taxon>
        <taxon>Dermatophagoides</taxon>
    </lineage>
</organism>
<proteinExistence type="predicted"/>
<protein>
    <submittedName>
        <fullName evidence="1">Uncharacterized protein</fullName>
    </submittedName>
</protein>
<name>A0ABQ8JCG1_DERPT</name>
<reference evidence="1 2" key="1">
    <citation type="journal article" date="2018" name="J. Allergy Clin. Immunol.">
        <title>High-quality assembly of Dermatophagoides pteronyssinus genome and transcriptome reveals a wide range of novel allergens.</title>
        <authorList>
            <person name="Liu X.Y."/>
            <person name="Yang K.Y."/>
            <person name="Wang M.Q."/>
            <person name="Kwok J.S."/>
            <person name="Zeng X."/>
            <person name="Yang Z."/>
            <person name="Xiao X.J."/>
            <person name="Lau C.P."/>
            <person name="Li Y."/>
            <person name="Huang Z.M."/>
            <person name="Ba J.G."/>
            <person name="Yim A.K."/>
            <person name="Ouyang C.Y."/>
            <person name="Ngai S.M."/>
            <person name="Chan T.F."/>
            <person name="Leung E.L."/>
            <person name="Liu L."/>
            <person name="Liu Z.G."/>
            <person name="Tsui S.K."/>
        </authorList>
    </citation>
    <scope>NUCLEOTIDE SEQUENCE [LARGE SCALE GENOMIC DNA]</scope>
    <source>
        <strain evidence="1">Derp</strain>
    </source>
</reference>
<gene>
    <name evidence="1" type="ORF">DERP_011198</name>
</gene>
<sequence>MLLLSAQFSSSIIPSSAIDDNLRFDNEFVRDLDGIDNDSIPLPSISFGTVNNGVFSVTGVIVGEILPPARSPSFNRHIIANDSILNE</sequence>
<reference evidence="1 2" key="2">
    <citation type="journal article" date="2022" name="Mol. Biol. Evol.">
        <title>Comparative Genomics Reveals Insights into the Divergent Evolution of Astigmatic Mites and Household Pest Adaptations.</title>
        <authorList>
            <person name="Xiong Q."/>
            <person name="Wan A.T."/>
            <person name="Liu X."/>
            <person name="Fung C.S."/>
            <person name="Xiao X."/>
            <person name="Malainual N."/>
            <person name="Hou J."/>
            <person name="Wang L."/>
            <person name="Wang M."/>
            <person name="Yang K.Y."/>
            <person name="Cui Y."/>
            <person name="Leung E.L."/>
            <person name="Nong W."/>
            <person name="Shin S.K."/>
            <person name="Au S.W."/>
            <person name="Jeong K.Y."/>
            <person name="Chew F.T."/>
            <person name="Hui J.H."/>
            <person name="Leung T.F."/>
            <person name="Tungtrongchitr A."/>
            <person name="Zhong N."/>
            <person name="Liu Z."/>
            <person name="Tsui S.K."/>
        </authorList>
    </citation>
    <scope>NUCLEOTIDE SEQUENCE [LARGE SCALE GENOMIC DNA]</scope>
    <source>
        <strain evidence="1">Derp</strain>
    </source>
</reference>
<comment type="caution">
    <text evidence="1">The sequence shown here is derived from an EMBL/GenBank/DDBJ whole genome shotgun (WGS) entry which is preliminary data.</text>
</comment>